<reference evidence="12" key="2">
    <citation type="submission" date="2025-08" db="UniProtKB">
        <authorList>
            <consortium name="Ensembl"/>
        </authorList>
    </citation>
    <scope>IDENTIFICATION</scope>
</reference>
<dbReference type="PANTHER" id="PTHR24027">
    <property type="entry name" value="CADHERIN-23"/>
    <property type="match status" value="1"/>
</dbReference>
<evidence type="ECO:0000313" key="13">
    <source>
        <dbReference type="Proteomes" id="UP000314980"/>
    </source>
</evidence>
<dbReference type="Proteomes" id="UP000314980">
    <property type="component" value="Unassembled WGS sequence"/>
</dbReference>
<dbReference type="GO" id="GO:0045296">
    <property type="term" value="F:cadherin binding"/>
    <property type="evidence" value="ECO:0007669"/>
    <property type="project" value="TreeGrafter"/>
</dbReference>
<comment type="caution">
    <text evidence="9">Lacks conserved residue(s) required for the propagation of feature annotation.</text>
</comment>
<keyword evidence="4 8" id="KW-0106">Calcium</keyword>
<dbReference type="CDD" id="cd11304">
    <property type="entry name" value="Cadherin_repeat"/>
    <property type="match status" value="2"/>
</dbReference>
<reference evidence="12" key="3">
    <citation type="submission" date="2025-09" db="UniProtKB">
        <authorList>
            <consortium name="Ensembl"/>
        </authorList>
    </citation>
    <scope>IDENTIFICATION</scope>
</reference>
<keyword evidence="2" id="KW-0812">Transmembrane</keyword>
<dbReference type="GO" id="GO:0016342">
    <property type="term" value="C:catenin complex"/>
    <property type="evidence" value="ECO:0007669"/>
    <property type="project" value="TreeGrafter"/>
</dbReference>
<dbReference type="STRING" id="8187.ENSLCAP00010029173"/>
<keyword evidence="7" id="KW-0325">Glycoprotein</keyword>
<evidence type="ECO:0000256" key="6">
    <source>
        <dbReference type="ARBA" id="ARBA00023136"/>
    </source>
</evidence>
<dbReference type="Gene3D" id="2.60.40.60">
    <property type="entry name" value="Cadherins"/>
    <property type="match status" value="2"/>
</dbReference>
<dbReference type="GO" id="GO:0005509">
    <property type="term" value="F:calcium ion binding"/>
    <property type="evidence" value="ECO:0007669"/>
    <property type="project" value="UniProtKB-UniRule"/>
</dbReference>
<dbReference type="AlphaFoldDB" id="A0A4W6DWL8"/>
<proteinExistence type="predicted"/>
<comment type="subcellular location">
    <subcellularLocation>
        <location evidence="1">Membrane</location>
    </subcellularLocation>
</comment>
<evidence type="ECO:0000256" key="9">
    <source>
        <dbReference type="PROSITE-ProRule" id="PRU00076"/>
    </source>
</evidence>
<keyword evidence="6" id="KW-0472">Membrane</keyword>
<dbReference type="FunFam" id="2.60.40.60:FF:000080">
    <property type="entry name" value="FAT atypical cadherin 1"/>
    <property type="match status" value="1"/>
</dbReference>
<dbReference type="PROSITE" id="PS50268">
    <property type="entry name" value="CADHERIN_2"/>
    <property type="match status" value="2"/>
</dbReference>
<reference evidence="13" key="1">
    <citation type="submission" date="2015-09" db="EMBL/GenBank/DDBJ databases">
        <authorList>
            <person name="Sai Rama Sridatta P."/>
        </authorList>
    </citation>
    <scope>NUCLEOTIDE SEQUENCE [LARGE SCALE GENOMIC DNA]</scope>
</reference>
<evidence type="ECO:0000256" key="5">
    <source>
        <dbReference type="ARBA" id="ARBA00022989"/>
    </source>
</evidence>
<dbReference type="PROSITE" id="PS00232">
    <property type="entry name" value="CADHERIN_1"/>
    <property type="match status" value="1"/>
</dbReference>
<protein>
    <recommendedName>
        <fullName evidence="14">Cadherin domain-containing protein</fullName>
    </recommendedName>
</protein>
<dbReference type="GO" id="GO:0007156">
    <property type="term" value="P:homophilic cell adhesion via plasma membrane adhesion molecules"/>
    <property type="evidence" value="ECO:0007669"/>
    <property type="project" value="InterPro"/>
</dbReference>
<dbReference type="SUPFAM" id="SSF57196">
    <property type="entry name" value="EGF/Laminin"/>
    <property type="match status" value="1"/>
</dbReference>
<dbReference type="GO" id="GO:0016477">
    <property type="term" value="P:cell migration"/>
    <property type="evidence" value="ECO:0007669"/>
    <property type="project" value="TreeGrafter"/>
</dbReference>
<keyword evidence="13" id="KW-1185">Reference proteome</keyword>
<accession>A0A4W6DWL8</accession>
<dbReference type="InterPro" id="IPR002126">
    <property type="entry name" value="Cadherin-like_dom"/>
</dbReference>
<dbReference type="PROSITE" id="PS50026">
    <property type="entry name" value="EGF_3"/>
    <property type="match status" value="1"/>
</dbReference>
<feature type="domain" description="Cadherin" evidence="11">
    <location>
        <begin position="96"/>
        <end position="156"/>
    </location>
</feature>
<dbReference type="InParanoid" id="A0A4W6DWL8"/>
<organism evidence="12 13">
    <name type="scientific">Lates calcarifer</name>
    <name type="common">Barramundi</name>
    <name type="synonym">Holocentrus calcarifer</name>
    <dbReference type="NCBI Taxonomy" id="8187"/>
    <lineage>
        <taxon>Eukaryota</taxon>
        <taxon>Metazoa</taxon>
        <taxon>Chordata</taxon>
        <taxon>Craniata</taxon>
        <taxon>Vertebrata</taxon>
        <taxon>Euteleostomi</taxon>
        <taxon>Actinopterygii</taxon>
        <taxon>Neopterygii</taxon>
        <taxon>Teleostei</taxon>
        <taxon>Neoteleostei</taxon>
        <taxon>Acanthomorphata</taxon>
        <taxon>Carangaria</taxon>
        <taxon>Carangaria incertae sedis</taxon>
        <taxon>Centropomidae</taxon>
        <taxon>Lates</taxon>
    </lineage>
</organism>
<evidence type="ECO:0000313" key="12">
    <source>
        <dbReference type="Ensembl" id="ENSLCAP00010029173.1"/>
    </source>
</evidence>
<feature type="domain" description="EGF-like" evidence="10">
    <location>
        <begin position="147"/>
        <end position="184"/>
    </location>
</feature>
<evidence type="ECO:0000259" key="11">
    <source>
        <dbReference type="PROSITE" id="PS50268"/>
    </source>
</evidence>
<keyword evidence="9" id="KW-0245">EGF-like domain</keyword>
<dbReference type="CDD" id="cd00054">
    <property type="entry name" value="EGF_CA"/>
    <property type="match status" value="1"/>
</dbReference>
<evidence type="ECO:0000259" key="10">
    <source>
        <dbReference type="PROSITE" id="PS50026"/>
    </source>
</evidence>
<dbReference type="GO" id="GO:0009653">
    <property type="term" value="P:anatomical structure morphogenesis"/>
    <property type="evidence" value="ECO:0007669"/>
    <property type="project" value="UniProtKB-ARBA"/>
</dbReference>
<evidence type="ECO:0000256" key="2">
    <source>
        <dbReference type="ARBA" id="ARBA00022692"/>
    </source>
</evidence>
<evidence type="ECO:0000256" key="8">
    <source>
        <dbReference type="PROSITE-ProRule" id="PRU00043"/>
    </source>
</evidence>
<dbReference type="Pfam" id="PF00008">
    <property type="entry name" value="EGF"/>
    <property type="match status" value="1"/>
</dbReference>
<evidence type="ECO:0000256" key="3">
    <source>
        <dbReference type="ARBA" id="ARBA00022737"/>
    </source>
</evidence>
<dbReference type="InterPro" id="IPR039808">
    <property type="entry name" value="Cadherin"/>
</dbReference>
<dbReference type="Gene3D" id="2.10.25.10">
    <property type="entry name" value="Laminin"/>
    <property type="match status" value="1"/>
</dbReference>
<name>A0A4W6DWL8_LATCA</name>
<keyword evidence="5" id="KW-1133">Transmembrane helix</keyword>
<sequence>MEDSPIGTSVITVSALDQDSILDWNHFFFSIESGNTNLSFAVDPLSGVISVNSPLDRELWAVYNLTVTATDNGSPPATGTTAVIVTIGDVNDNSPELTLTEAQVKENQPQGTIVAKLNASDSDLPPNQGPFTYWLVNPSTDRAFSLTPDGVLFTTKCQNGGTCIPTQDGYYCHCVPGFEGRLWSQWSTLRGAQLWL</sequence>
<dbReference type="PANTHER" id="PTHR24027:SF438">
    <property type="entry name" value="CADHERIN 23"/>
    <property type="match status" value="1"/>
</dbReference>
<dbReference type="SMART" id="SM00112">
    <property type="entry name" value="CA"/>
    <property type="match status" value="1"/>
</dbReference>
<dbReference type="GO" id="GO:0031175">
    <property type="term" value="P:neuron projection development"/>
    <property type="evidence" value="ECO:0007669"/>
    <property type="project" value="TreeGrafter"/>
</dbReference>
<evidence type="ECO:0000256" key="4">
    <source>
        <dbReference type="ARBA" id="ARBA00022837"/>
    </source>
</evidence>
<keyword evidence="3" id="KW-0677">Repeat</keyword>
<dbReference type="InterPro" id="IPR000742">
    <property type="entry name" value="EGF"/>
</dbReference>
<dbReference type="GeneTree" id="ENSGT00940000155719"/>
<dbReference type="GO" id="GO:0008013">
    <property type="term" value="F:beta-catenin binding"/>
    <property type="evidence" value="ECO:0007669"/>
    <property type="project" value="TreeGrafter"/>
</dbReference>
<dbReference type="Pfam" id="PF00028">
    <property type="entry name" value="Cadherin"/>
    <property type="match status" value="1"/>
</dbReference>
<dbReference type="Ensembl" id="ENSLCAT00010029815.1">
    <property type="protein sequence ID" value="ENSLCAP00010029173.1"/>
    <property type="gene ID" value="ENSLCAG00010013699.1"/>
</dbReference>
<evidence type="ECO:0000256" key="1">
    <source>
        <dbReference type="ARBA" id="ARBA00004370"/>
    </source>
</evidence>
<dbReference type="SUPFAM" id="SSF49313">
    <property type="entry name" value="Cadherin-like"/>
    <property type="match status" value="2"/>
</dbReference>
<evidence type="ECO:0000256" key="7">
    <source>
        <dbReference type="ARBA" id="ARBA00023180"/>
    </source>
</evidence>
<dbReference type="PRINTS" id="PR00205">
    <property type="entry name" value="CADHERIN"/>
</dbReference>
<feature type="domain" description="Cadherin" evidence="11">
    <location>
        <begin position="2"/>
        <end position="97"/>
    </location>
</feature>
<dbReference type="InterPro" id="IPR020894">
    <property type="entry name" value="Cadherin_CS"/>
</dbReference>
<evidence type="ECO:0008006" key="14">
    <source>
        <dbReference type="Google" id="ProtNLM"/>
    </source>
</evidence>
<dbReference type="InterPro" id="IPR015919">
    <property type="entry name" value="Cadherin-like_sf"/>
</dbReference>